<evidence type="ECO:0000313" key="7">
    <source>
        <dbReference type="EMBL" id="MFK7000594.1"/>
    </source>
</evidence>
<keyword evidence="4 6" id="KW-1133">Transmembrane helix</keyword>
<comment type="caution">
    <text evidence="7">The sequence shown here is derived from an EMBL/GenBank/DDBJ whole genome shotgun (WGS) entry which is preliminary data.</text>
</comment>
<evidence type="ECO:0000256" key="3">
    <source>
        <dbReference type="ARBA" id="ARBA00022692"/>
    </source>
</evidence>
<feature type="transmembrane region" description="Helical" evidence="6">
    <location>
        <begin position="146"/>
        <end position="165"/>
    </location>
</feature>
<dbReference type="PANTHER" id="PTHR30250:SF11">
    <property type="entry name" value="O-ANTIGEN TRANSPORTER-RELATED"/>
    <property type="match status" value="1"/>
</dbReference>
<comment type="subcellular location">
    <subcellularLocation>
        <location evidence="1">Cell membrane</location>
        <topology evidence="1">Multi-pass membrane protein</topology>
    </subcellularLocation>
</comment>
<keyword evidence="8" id="KW-1185">Reference proteome</keyword>
<keyword evidence="3 6" id="KW-0812">Transmembrane</keyword>
<feature type="transmembrane region" description="Helical" evidence="6">
    <location>
        <begin position="394"/>
        <end position="413"/>
    </location>
</feature>
<proteinExistence type="predicted"/>
<evidence type="ECO:0000256" key="6">
    <source>
        <dbReference type="SAM" id="Phobius"/>
    </source>
</evidence>
<accession>A0ABW8P7R4</accession>
<feature type="transmembrane region" description="Helical" evidence="6">
    <location>
        <begin position="44"/>
        <end position="64"/>
    </location>
</feature>
<protein>
    <submittedName>
        <fullName evidence="7">Oligosaccharide flippase family protein</fullName>
    </submittedName>
</protein>
<feature type="transmembrane region" description="Helical" evidence="6">
    <location>
        <begin position="326"/>
        <end position="357"/>
    </location>
</feature>
<evidence type="ECO:0000256" key="2">
    <source>
        <dbReference type="ARBA" id="ARBA00022475"/>
    </source>
</evidence>
<feature type="transmembrane region" description="Helical" evidence="6">
    <location>
        <begin position="84"/>
        <end position="110"/>
    </location>
</feature>
<dbReference type="InterPro" id="IPR050833">
    <property type="entry name" value="Poly_Biosynth_Transport"/>
</dbReference>
<reference evidence="7 8" key="1">
    <citation type="submission" date="2024-02" db="EMBL/GenBank/DDBJ databases">
        <title>Comparative Genomic Analysis of Flavobacterium Species Causing Columnaris Disease of Freshwater Fish in Thailand: Insights into Virulence and Resistance Mechanisms.</title>
        <authorList>
            <person name="Nguyen D."/>
            <person name="Chokmangmeepisarn P."/>
            <person name="Khianchaikhan K."/>
            <person name="Morishita M."/>
            <person name="Bunnoy A."/>
            <person name="Rodkhum C."/>
        </authorList>
    </citation>
    <scope>NUCLEOTIDE SEQUENCE [LARGE SCALE GENOMIC DNA]</scope>
    <source>
        <strain evidence="7 8">CNRT2201</strain>
    </source>
</reference>
<dbReference type="InterPro" id="IPR002797">
    <property type="entry name" value="Polysacc_synth"/>
</dbReference>
<dbReference type="Proteomes" id="UP001621706">
    <property type="component" value="Unassembled WGS sequence"/>
</dbReference>
<dbReference type="EMBL" id="JAZGZP010000008">
    <property type="protein sequence ID" value="MFK7000594.1"/>
    <property type="molecule type" value="Genomic_DNA"/>
</dbReference>
<sequence length="422" mass="48982">MSDFKKVFKSAFYMYMVQGLNFLVPFLILPYLLKTLSVQSFGVYSFAFAFTQFVLLFVDFGFNISATKKIAENYDNSLFIIKSFWNIIFIKFFLAIIALIFVIIGIVFIIKLKVYSSAILFSFIMVLGTVFFPVWWFQGVNRIKELACIATFSKIVTYPLMFILVKQKNDFNLAIIIQSLSFLFSGSIALIYIFKNDSNYFKNISLPSFNEVIHEIKEAFPIFLSNSSISLYTNSVTIFLGFFSTDYNVGLFGAMERVVRTICFGVLGPLNQVVFPMLIRQKSDNYNQALKFFEKLLYLIFFLMVVSYLLFYVLKPYLLEHFFRNYFNISLLLNVFMIMIFPIALGGVFGQLGLLGLGNEKDKKYFSKIYIIVGILSVPFTLGLIKFYQLRGAILAMLIVEIFIFILFSTYFYRNIFPRRKL</sequence>
<evidence type="ECO:0000256" key="5">
    <source>
        <dbReference type="ARBA" id="ARBA00023136"/>
    </source>
</evidence>
<feature type="transmembrane region" description="Helical" evidence="6">
    <location>
        <begin position="296"/>
        <end position="314"/>
    </location>
</feature>
<feature type="transmembrane region" description="Helical" evidence="6">
    <location>
        <begin position="12"/>
        <end position="32"/>
    </location>
</feature>
<feature type="transmembrane region" description="Helical" evidence="6">
    <location>
        <begin position="369"/>
        <end position="388"/>
    </location>
</feature>
<dbReference type="Pfam" id="PF01943">
    <property type="entry name" value="Polysacc_synt"/>
    <property type="match status" value="1"/>
</dbReference>
<keyword evidence="5 6" id="KW-0472">Membrane</keyword>
<evidence type="ECO:0000256" key="4">
    <source>
        <dbReference type="ARBA" id="ARBA00022989"/>
    </source>
</evidence>
<dbReference type="RefSeq" id="WP_088398164.1">
    <property type="nucleotide sequence ID" value="NZ_JAZGZP010000008.1"/>
</dbReference>
<dbReference type="PANTHER" id="PTHR30250">
    <property type="entry name" value="PST FAMILY PREDICTED COLANIC ACID TRANSPORTER"/>
    <property type="match status" value="1"/>
</dbReference>
<evidence type="ECO:0000313" key="8">
    <source>
        <dbReference type="Proteomes" id="UP001621706"/>
    </source>
</evidence>
<gene>
    <name evidence="7" type="ORF">V3I07_06770</name>
</gene>
<feature type="transmembrane region" description="Helical" evidence="6">
    <location>
        <begin position="116"/>
        <end position="137"/>
    </location>
</feature>
<evidence type="ECO:0000256" key="1">
    <source>
        <dbReference type="ARBA" id="ARBA00004651"/>
    </source>
</evidence>
<name>A0ABW8P7R4_9FLAO</name>
<organism evidence="7 8">
    <name type="scientific">Flavobacterium oreochromis</name>
    <dbReference type="NCBI Taxonomy" id="2906078"/>
    <lineage>
        <taxon>Bacteria</taxon>
        <taxon>Pseudomonadati</taxon>
        <taxon>Bacteroidota</taxon>
        <taxon>Flavobacteriia</taxon>
        <taxon>Flavobacteriales</taxon>
        <taxon>Flavobacteriaceae</taxon>
        <taxon>Flavobacterium</taxon>
    </lineage>
</organism>
<keyword evidence="2" id="KW-1003">Cell membrane</keyword>
<feature type="transmembrane region" description="Helical" evidence="6">
    <location>
        <begin position="171"/>
        <end position="194"/>
    </location>
</feature>